<reference evidence="10" key="1">
    <citation type="submission" date="2022-08" db="UniProtKB">
        <authorList>
            <consortium name="EnsemblMetazoa"/>
        </authorList>
    </citation>
    <scope>IDENTIFICATION</scope>
    <source>
        <strain evidence="10">05x7-T-G4-1.051#20</strain>
    </source>
</reference>
<dbReference type="GO" id="GO:0005789">
    <property type="term" value="C:endoplasmic reticulum membrane"/>
    <property type="evidence" value="ECO:0007669"/>
    <property type="project" value="UniProtKB-SubCell"/>
</dbReference>
<dbReference type="PANTHER" id="PTHR14969">
    <property type="entry name" value="SPHINGOSINE-1-PHOSPHATE PHOSPHOHYDROLASE"/>
    <property type="match status" value="1"/>
</dbReference>
<feature type="transmembrane region" description="Helical" evidence="8">
    <location>
        <begin position="67"/>
        <end position="87"/>
    </location>
</feature>
<evidence type="ECO:0000259" key="9">
    <source>
        <dbReference type="SMART" id="SM00014"/>
    </source>
</evidence>
<keyword evidence="11" id="KW-1185">Reference proteome</keyword>
<dbReference type="AlphaFoldDB" id="A0A8W8MNJ2"/>
<evidence type="ECO:0000256" key="4">
    <source>
        <dbReference type="ARBA" id="ARBA00022824"/>
    </source>
</evidence>
<feature type="transmembrane region" description="Helical" evidence="8">
    <location>
        <begin position="260"/>
        <end position="282"/>
    </location>
</feature>
<dbReference type="Gene3D" id="1.20.144.10">
    <property type="entry name" value="Phosphatidic acid phosphatase type 2/haloperoxidase"/>
    <property type="match status" value="1"/>
</dbReference>
<accession>A0A8W8MNJ2</accession>
<keyword evidence="3" id="KW-0378">Hydrolase</keyword>
<dbReference type="SUPFAM" id="SSF48317">
    <property type="entry name" value="Acid phosphatase/Vanadium-dependent haloperoxidase"/>
    <property type="match status" value="1"/>
</dbReference>
<dbReference type="CDD" id="cd03388">
    <property type="entry name" value="PAP2_SPPase1"/>
    <property type="match status" value="1"/>
</dbReference>
<keyword evidence="5 8" id="KW-1133">Transmembrane helix</keyword>
<dbReference type="GO" id="GO:0042392">
    <property type="term" value="F:sphingosine-1-phosphate phosphatase activity"/>
    <property type="evidence" value="ECO:0007669"/>
    <property type="project" value="TreeGrafter"/>
</dbReference>
<dbReference type="Proteomes" id="UP000005408">
    <property type="component" value="Unassembled WGS sequence"/>
</dbReference>
<keyword evidence="4" id="KW-0256">Endoplasmic reticulum</keyword>
<evidence type="ECO:0000256" key="2">
    <source>
        <dbReference type="ARBA" id="ARBA00022692"/>
    </source>
</evidence>
<dbReference type="EnsemblMetazoa" id="G35201.2">
    <property type="protein sequence ID" value="G35201.2:cds"/>
    <property type="gene ID" value="G35201"/>
</dbReference>
<evidence type="ECO:0000256" key="8">
    <source>
        <dbReference type="SAM" id="Phobius"/>
    </source>
</evidence>
<evidence type="ECO:0000313" key="10">
    <source>
        <dbReference type="EnsemblMetazoa" id="G35201.1:cds"/>
    </source>
</evidence>
<comment type="similarity">
    <text evidence="7">Belongs to the type 2 lipid phosphate phosphatase family.</text>
</comment>
<dbReference type="GO" id="GO:0006670">
    <property type="term" value="P:sphingosine metabolic process"/>
    <property type="evidence" value="ECO:0007669"/>
    <property type="project" value="TreeGrafter"/>
</dbReference>
<feature type="domain" description="Phosphatidic acid phosphatase type 2/haloperoxidase" evidence="9">
    <location>
        <begin position="100"/>
        <end position="215"/>
    </location>
</feature>
<evidence type="ECO:0000313" key="11">
    <source>
        <dbReference type="Proteomes" id="UP000005408"/>
    </source>
</evidence>
<feature type="transmembrane region" description="Helical" evidence="8">
    <location>
        <begin position="353"/>
        <end position="376"/>
    </location>
</feature>
<dbReference type="EnsemblMetazoa" id="G35201.1">
    <property type="protein sequence ID" value="G35201.1:cds"/>
    <property type="gene ID" value="G35201"/>
</dbReference>
<dbReference type="PANTHER" id="PTHR14969:SF28">
    <property type="entry name" value="DIHYDROSPHINGOSINE 1-PHOSPHATE PHOSPHATASE LCB3-RELATED"/>
    <property type="match status" value="1"/>
</dbReference>
<evidence type="ECO:0000256" key="5">
    <source>
        <dbReference type="ARBA" id="ARBA00022989"/>
    </source>
</evidence>
<dbReference type="InterPro" id="IPR036938">
    <property type="entry name" value="PAP2/HPO_sf"/>
</dbReference>
<dbReference type="OMA" id="MALIWPW"/>
<evidence type="ECO:0000256" key="7">
    <source>
        <dbReference type="ARBA" id="ARBA00038324"/>
    </source>
</evidence>
<evidence type="ECO:0000256" key="6">
    <source>
        <dbReference type="ARBA" id="ARBA00023136"/>
    </source>
</evidence>
<comment type="subcellular location">
    <subcellularLocation>
        <location evidence="1">Endoplasmic reticulum membrane</location>
        <topology evidence="1">Multi-pass membrane protein</topology>
    </subcellularLocation>
</comment>
<dbReference type="OrthoDB" id="301434at2759"/>
<dbReference type="EnsemblMetazoa" id="G35201.4">
    <property type="protein sequence ID" value="G35201.4:cds"/>
    <property type="gene ID" value="G35201"/>
</dbReference>
<keyword evidence="2 8" id="KW-0812">Transmembrane</keyword>
<feature type="transmembrane region" description="Helical" evidence="8">
    <location>
        <begin position="197"/>
        <end position="218"/>
    </location>
</feature>
<sequence>MNVLKKLNDPNLTAKFQQYCGVSSKNVENCDECQKHAQERDTWDLKTGDRCADCKVTAPRSNTRHALLFYLFSYASSLGNEVFYLLFYPYCVWNMDSVLIRRTALVWSLCMYVGQAGKDLLWWPRPASPPVIRLETEFLQESSMPSTHAASATAIPFMLAYYLYDRYQISPYLLLPAAVVWCSLVCLSRLYLGVHTILDLLCGILISILVMAVTSPFWEDFDWYQQTHPFAPFVVLTTAIAMCTVLYPKSKDGSCSHGDAVQIVAVLTGVSIGSWLNFHFQFTSTNDHSGPYDVIIPSVRDLAMQILRFFVGVVIIGLLKVTLKEITVRLFSKLFGLKVPNQEHPSVKLAYKFAVYGVIGFSVVFLVPFIHCMFGLERESYFKEVV</sequence>
<dbReference type="SMART" id="SM00014">
    <property type="entry name" value="acidPPc"/>
    <property type="match status" value="1"/>
</dbReference>
<dbReference type="Pfam" id="PF01569">
    <property type="entry name" value="PAP2"/>
    <property type="match status" value="1"/>
</dbReference>
<feature type="transmembrane region" description="Helical" evidence="8">
    <location>
        <begin position="169"/>
        <end position="190"/>
    </location>
</feature>
<keyword evidence="6 8" id="KW-0472">Membrane</keyword>
<evidence type="ECO:0000256" key="3">
    <source>
        <dbReference type="ARBA" id="ARBA00022801"/>
    </source>
</evidence>
<dbReference type="InterPro" id="IPR000326">
    <property type="entry name" value="PAP2/HPO"/>
</dbReference>
<feature type="transmembrane region" description="Helical" evidence="8">
    <location>
        <begin position="230"/>
        <end position="248"/>
    </location>
</feature>
<organism evidence="10 11">
    <name type="scientific">Magallana gigas</name>
    <name type="common">Pacific oyster</name>
    <name type="synonym">Crassostrea gigas</name>
    <dbReference type="NCBI Taxonomy" id="29159"/>
    <lineage>
        <taxon>Eukaryota</taxon>
        <taxon>Metazoa</taxon>
        <taxon>Spiralia</taxon>
        <taxon>Lophotrochozoa</taxon>
        <taxon>Mollusca</taxon>
        <taxon>Bivalvia</taxon>
        <taxon>Autobranchia</taxon>
        <taxon>Pteriomorphia</taxon>
        <taxon>Ostreida</taxon>
        <taxon>Ostreoidea</taxon>
        <taxon>Ostreidae</taxon>
        <taxon>Magallana</taxon>
    </lineage>
</organism>
<name>A0A8W8MNJ2_MAGGI</name>
<protein>
    <recommendedName>
        <fullName evidence="9">Phosphatidic acid phosphatase type 2/haloperoxidase domain-containing protein</fullName>
    </recommendedName>
</protein>
<evidence type="ECO:0000256" key="1">
    <source>
        <dbReference type="ARBA" id="ARBA00004477"/>
    </source>
</evidence>
<proteinExistence type="inferred from homology"/>
<feature type="transmembrane region" description="Helical" evidence="8">
    <location>
        <begin position="302"/>
        <end position="323"/>
    </location>
</feature>
<dbReference type="EnsemblMetazoa" id="G35201.6">
    <property type="protein sequence ID" value="G35201.6:cds"/>
    <property type="gene ID" value="G35201"/>
</dbReference>